<dbReference type="Proteomes" id="UP001152173">
    <property type="component" value="Unassembled WGS sequence"/>
</dbReference>
<feature type="transmembrane region" description="Helical" evidence="1">
    <location>
        <begin position="6"/>
        <end position="24"/>
    </location>
</feature>
<sequence>MNRSSIWATLLLLTVAMGITFFVLNHEREPIKQSEPVKAAVIEDYIAEKYGDEFGWNIQNGHKSMAENELSLYPEAYENAKNAGVDLKAYSGEYINHYTFPLLPICQKDGEDRGVKLIVFEHNGKFFGDYMGSLNTDGGPRKTITKDEWLAEDHCK</sequence>
<accession>A0A9X3LK84</accession>
<reference evidence="2" key="1">
    <citation type="submission" date="2022-05" db="EMBL/GenBank/DDBJ databases">
        <authorList>
            <person name="Colautti A."/>
            <person name="Iacumin L."/>
        </authorList>
    </citation>
    <scope>NUCLEOTIDE SEQUENCE</scope>
    <source>
        <strain evidence="2">SK 55</strain>
    </source>
</reference>
<proteinExistence type="predicted"/>
<dbReference type="RefSeq" id="WP_269927129.1">
    <property type="nucleotide sequence ID" value="NZ_JAMKBJ010000012.1"/>
</dbReference>
<keyword evidence="1" id="KW-0812">Transmembrane</keyword>
<evidence type="ECO:0000313" key="3">
    <source>
        <dbReference type="Proteomes" id="UP001152173"/>
    </source>
</evidence>
<evidence type="ECO:0000256" key="1">
    <source>
        <dbReference type="SAM" id="Phobius"/>
    </source>
</evidence>
<keyword evidence="1" id="KW-0472">Membrane</keyword>
<keyword evidence="3" id="KW-1185">Reference proteome</keyword>
<evidence type="ECO:0000313" key="2">
    <source>
        <dbReference type="EMBL" id="MCZ8538059.1"/>
    </source>
</evidence>
<name>A0A9X3LK84_9BACL</name>
<dbReference type="AlphaFoldDB" id="A0A9X3LK84"/>
<keyword evidence="1" id="KW-1133">Transmembrane helix</keyword>
<protein>
    <submittedName>
        <fullName evidence="2">DUF4830 domain-containing protein</fullName>
    </submittedName>
</protein>
<organism evidence="2 3">
    <name type="scientific">Paenisporosarcina quisquiliarum</name>
    <dbReference type="NCBI Taxonomy" id="365346"/>
    <lineage>
        <taxon>Bacteria</taxon>
        <taxon>Bacillati</taxon>
        <taxon>Bacillota</taxon>
        <taxon>Bacilli</taxon>
        <taxon>Bacillales</taxon>
        <taxon>Caryophanaceae</taxon>
        <taxon>Paenisporosarcina</taxon>
    </lineage>
</organism>
<comment type="caution">
    <text evidence="2">The sequence shown here is derived from an EMBL/GenBank/DDBJ whole genome shotgun (WGS) entry which is preliminary data.</text>
</comment>
<gene>
    <name evidence="2" type="ORF">M9R32_12760</name>
</gene>
<dbReference type="EMBL" id="JAMKBJ010000012">
    <property type="protein sequence ID" value="MCZ8538059.1"/>
    <property type="molecule type" value="Genomic_DNA"/>
</dbReference>